<dbReference type="FunFam" id="1.10.510.10:FF:000571">
    <property type="entry name" value="Maternal embryonic leucine zipper kinase"/>
    <property type="match status" value="1"/>
</dbReference>
<evidence type="ECO:0000256" key="2">
    <source>
        <dbReference type="ARBA" id="ARBA00022679"/>
    </source>
</evidence>
<keyword evidence="2" id="KW-0808">Transferase</keyword>
<keyword evidence="5" id="KW-0067">ATP-binding</keyword>
<keyword evidence="8" id="KW-1185">Reference proteome</keyword>
<comment type="caution">
    <text evidence="7">The sequence shown here is derived from an EMBL/GenBank/DDBJ whole genome shotgun (WGS) entry which is preliminary data.</text>
</comment>
<evidence type="ECO:0000256" key="4">
    <source>
        <dbReference type="ARBA" id="ARBA00022777"/>
    </source>
</evidence>
<organism evidence="7 8">
    <name type="scientific">Aphanomyces euteiches</name>
    <dbReference type="NCBI Taxonomy" id="100861"/>
    <lineage>
        <taxon>Eukaryota</taxon>
        <taxon>Sar</taxon>
        <taxon>Stramenopiles</taxon>
        <taxon>Oomycota</taxon>
        <taxon>Saprolegniomycetes</taxon>
        <taxon>Saprolegniales</taxon>
        <taxon>Verrucalvaceae</taxon>
        <taxon>Aphanomyces</taxon>
    </lineage>
</organism>
<dbReference type="AlphaFoldDB" id="A0A6G0WSZ3"/>
<evidence type="ECO:0000256" key="1">
    <source>
        <dbReference type="ARBA" id="ARBA00022527"/>
    </source>
</evidence>
<dbReference type="VEuPathDB" id="FungiDB:AeMF1_017995"/>
<dbReference type="InterPro" id="IPR000719">
    <property type="entry name" value="Prot_kinase_dom"/>
</dbReference>
<evidence type="ECO:0000256" key="5">
    <source>
        <dbReference type="ARBA" id="ARBA00022840"/>
    </source>
</evidence>
<dbReference type="InterPro" id="IPR011009">
    <property type="entry name" value="Kinase-like_dom_sf"/>
</dbReference>
<dbReference type="GO" id="GO:0005524">
    <property type="term" value="F:ATP binding"/>
    <property type="evidence" value="ECO:0007669"/>
    <property type="project" value="UniProtKB-KW"/>
</dbReference>
<dbReference type="SUPFAM" id="SSF56112">
    <property type="entry name" value="Protein kinase-like (PK-like)"/>
    <property type="match status" value="1"/>
</dbReference>
<feature type="domain" description="Protein kinase" evidence="6">
    <location>
        <begin position="4"/>
        <end position="269"/>
    </location>
</feature>
<keyword evidence="4" id="KW-0418">Kinase</keyword>
<name>A0A6G0WSZ3_9STRA</name>
<dbReference type="Proteomes" id="UP000481153">
    <property type="component" value="Unassembled WGS sequence"/>
</dbReference>
<evidence type="ECO:0000259" key="6">
    <source>
        <dbReference type="PROSITE" id="PS50011"/>
    </source>
</evidence>
<evidence type="ECO:0000313" key="7">
    <source>
        <dbReference type="EMBL" id="KAF0730550.1"/>
    </source>
</evidence>
<dbReference type="EMBL" id="VJMJ01000153">
    <property type="protein sequence ID" value="KAF0730550.1"/>
    <property type="molecule type" value="Genomic_DNA"/>
</dbReference>
<dbReference type="GO" id="GO:0004674">
    <property type="term" value="F:protein serine/threonine kinase activity"/>
    <property type="evidence" value="ECO:0007669"/>
    <property type="project" value="UniProtKB-KW"/>
</dbReference>
<dbReference type="Gene3D" id="1.10.510.10">
    <property type="entry name" value="Transferase(Phosphotransferase) domain 1"/>
    <property type="match status" value="1"/>
</dbReference>
<dbReference type="Pfam" id="PF00069">
    <property type="entry name" value="Pkinase"/>
    <property type="match status" value="1"/>
</dbReference>
<dbReference type="GO" id="GO:0005634">
    <property type="term" value="C:nucleus"/>
    <property type="evidence" value="ECO:0007669"/>
    <property type="project" value="TreeGrafter"/>
</dbReference>
<dbReference type="PANTHER" id="PTHR24345">
    <property type="entry name" value="SERINE/THREONINE-PROTEIN KINASE PLK"/>
    <property type="match status" value="1"/>
</dbReference>
<accession>A0A6G0WSZ3</accession>
<protein>
    <recommendedName>
        <fullName evidence="6">Protein kinase domain-containing protein</fullName>
    </recommendedName>
</protein>
<proteinExistence type="predicted"/>
<dbReference type="PROSITE" id="PS50011">
    <property type="entry name" value="PROTEIN_KINASE_DOM"/>
    <property type="match status" value="1"/>
</dbReference>
<keyword evidence="3" id="KW-0547">Nucleotide-binding</keyword>
<evidence type="ECO:0000313" key="8">
    <source>
        <dbReference type="Proteomes" id="UP000481153"/>
    </source>
</evidence>
<gene>
    <name evidence="7" type="ORF">Ae201684_011972</name>
</gene>
<sequence length="319" mass="35442">MERYRVQRILATALYGDVLLCHDRRTGARVAIKRMNLAAAQEHKSLVEKRHVPEDVDFEAHVHYAVRAAGGHRNILHMQRDFVEDDCLHFVYDYCAGGDLLDLLRAHDRFTRDIAMNYFRDIVSAVQHLHKLGFAHRDLSLENVLLDASDVCQVIDFGVACSTSTSHSSRVGKAFYMAPEVVAGKTYDGCKADVWSLGILLFEMLTGRPLFDLAATTNPRFELFQAQGLAAIIDTNLVDENCMTLLSDMLSLDPHYRPSLATVLAHPAIVVPSKSGETMLASFMTNVVGAVASSGLAGYFNRMVYSPWTALEPTTVVQH</sequence>
<dbReference type="PANTHER" id="PTHR24345:SF91">
    <property type="entry name" value="SERINE_THREONINE-PROTEIN KINASE PLK4"/>
    <property type="match status" value="1"/>
</dbReference>
<evidence type="ECO:0000256" key="3">
    <source>
        <dbReference type="ARBA" id="ARBA00022741"/>
    </source>
</evidence>
<keyword evidence="1" id="KW-0723">Serine/threonine-protein kinase</keyword>
<reference evidence="7 8" key="1">
    <citation type="submission" date="2019-07" db="EMBL/GenBank/DDBJ databases">
        <title>Genomics analysis of Aphanomyces spp. identifies a new class of oomycete effector associated with host adaptation.</title>
        <authorList>
            <person name="Gaulin E."/>
        </authorList>
    </citation>
    <scope>NUCLEOTIDE SEQUENCE [LARGE SCALE GENOMIC DNA]</scope>
    <source>
        <strain evidence="7 8">ATCC 201684</strain>
    </source>
</reference>